<dbReference type="STRING" id="212818.A0A0D1XYW5"/>
<proteinExistence type="predicted"/>
<feature type="domain" description="ARB-07466-like C-terminal" evidence="2">
    <location>
        <begin position="134"/>
        <end position="255"/>
    </location>
</feature>
<dbReference type="AlphaFoldDB" id="A0A0D1XYW5"/>
<organism evidence="3 4">
    <name type="scientific">Exophiala mesophila</name>
    <name type="common">Black yeast-like fungus</name>
    <dbReference type="NCBI Taxonomy" id="212818"/>
    <lineage>
        <taxon>Eukaryota</taxon>
        <taxon>Fungi</taxon>
        <taxon>Dikarya</taxon>
        <taxon>Ascomycota</taxon>
        <taxon>Pezizomycotina</taxon>
        <taxon>Eurotiomycetes</taxon>
        <taxon>Chaetothyriomycetidae</taxon>
        <taxon>Chaetothyriales</taxon>
        <taxon>Herpotrichiellaceae</taxon>
        <taxon>Exophiala</taxon>
    </lineage>
</organism>
<dbReference type="HOGENOM" id="CLU_109885_0_0_1"/>
<dbReference type="VEuPathDB" id="FungiDB:PV10_04634"/>
<dbReference type="Pfam" id="PF26571">
    <property type="entry name" value="VldE"/>
    <property type="match status" value="1"/>
</dbReference>
<protein>
    <recommendedName>
        <fullName evidence="2">ARB-07466-like C-terminal domain-containing protein</fullName>
    </recommendedName>
</protein>
<evidence type="ECO:0000259" key="2">
    <source>
        <dbReference type="Pfam" id="PF26571"/>
    </source>
</evidence>
<feature type="chain" id="PRO_5002236781" description="ARB-07466-like C-terminal domain-containing protein" evidence="1">
    <location>
        <begin position="23"/>
        <end position="263"/>
    </location>
</feature>
<dbReference type="OrthoDB" id="2251794at2759"/>
<reference evidence="3 4" key="1">
    <citation type="submission" date="2015-01" db="EMBL/GenBank/DDBJ databases">
        <title>The Genome Sequence of Exophiala mesophila CBS40295.</title>
        <authorList>
            <consortium name="The Broad Institute Genomics Platform"/>
            <person name="Cuomo C."/>
            <person name="de Hoog S."/>
            <person name="Gorbushina A."/>
            <person name="Stielow B."/>
            <person name="Teixiera M."/>
            <person name="Abouelleil A."/>
            <person name="Chapman S.B."/>
            <person name="Priest M."/>
            <person name="Young S.K."/>
            <person name="Wortman J."/>
            <person name="Nusbaum C."/>
            <person name="Birren B."/>
        </authorList>
    </citation>
    <scope>NUCLEOTIDE SEQUENCE [LARGE SCALE GENOMIC DNA]</scope>
    <source>
        <strain evidence="3 4">CBS 40295</strain>
    </source>
</reference>
<name>A0A0D1XYW5_EXOME</name>
<evidence type="ECO:0000313" key="3">
    <source>
        <dbReference type="EMBL" id="KIV93421.1"/>
    </source>
</evidence>
<dbReference type="EMBL" id="KN847522">
    <property type="protein sequence ID" value="KIV93421.1"/>
    <property type="molecule type" value="Genomic_DNA"/>
</dbReference>
<evidence type="ECO:0000313" key="4">
    <source>
        <dbReference type="Proteomes" id="UP000054302"/>
    </source>
</evidence>
<evidence type="ECO:0000256" key="1">
    <source>
        <dbReference type="SAM" id="SignalP"/>
    </source>
</evidence>
<dbReference type="Proteomes" id="UP000054302">
    <property type="component" value="Unassembled WGS sequence"/>
</dbReference>
<dbReference type="RefSeq" id="XP_016224995.1">
    <property type="nucleotide sequence ID" value="XM_016369207.1"/>
</dbReference>
<keyword evidence="1" id="KW-0732">Signal</keyword>
<feature type="signal peptide" evidence="1">
    <location>
        <begin position="1"/>
        <end position="22"/>
    </location>
</feature>
<dbReference type="OMA" id="IREIGCK"/>
<dbReference type="InterPro" id="IPR058593">
    <property type="entry name" value="ARB_07466-like_C"/>
</dbReference>
<keyword evidence="4" id="KW-1185">Reference proteome</keyword>
<sequence>MQFSNLLLLLLPLFFHLTLTLSSTLNLTPRSELNGPCTGAGGASGVCISVTNCNDGGGQTIINACHGTPDNIRCCTKTACGSGNKGNCRFTSSCASGITETNKCPGPTNFKCCMPSDSNTPGSWSPPTLPSLSSGCKQIAIDGARVIVAQFPGKIKEIGCIRKCDDPASSDHCTGMATDMMVANGGEKVTTGEPIAEWVMRNAAAHRVAYVMWGQRIWSRGRDDVKLWSQWRYQSCTVIKNCKNGDRGSNTANHWDHVHVSYQ</sequence>
<dbReference type="GeneID" id="27322479"/>
<accession>A0A0D1XYW5</accession>
<gene>
    <name evidence="3" type="ORF">PV10_04634</name>
</gene>